<name>A0A7Y6I8T8_9ACTN</name>
<dbReference type="PANTHER" id="PTHR12526">
    <property type="entry name" value="GLYCOSYLTRANSFERASE"/>
    <property type="match status" value="1"/>
</dbReference>
<dbReference type="AlphaFoldDB" id="A0A7Y6I8T8"/>
<protein>
    <submittedName>
        <fullName evidence="3">Glycosyltransferase family 4 protein</fullName>
    </submittedName>
</protein>
<feature type="domain" description="Glycosyl transferase family 1" evidence="2">
    <location>
        <begin position="199"/>
        <end position="355"/>
    </location>
</feature>
<accession>A0A7Y6I8T8</accession>
<comment type="caution">
    <text evidence="3">The sequence shown here is derived from an EMBL/GenBank/DDBJ whole genome shotgun (WGS) entry which is preliminary data.</text>
</comment>
<dbReference type="SUPFAM" id="SSF53756">
    <property type="entry name" value="UDP-Glycosyltransferase/glycogen phosphorylase"/>
    <property type="match status" value="1"/>
</dbReference>
<dbReference type="EMBL" id="JABWGN010000005">
    <property type="protein sequence ID" value="NUW32484.1"/>
    <property type="molecule type" value="Genomic_DNA"/>
</dbReference>
<keyword evidence="1 3" id="KW-0808">Transferase</keyword>
<proteinExistence type="predicted"/>
<dbReference type="PANTHER" id="PTHR12526:SF627">
    <property type="entry name" value="D-RHAMNOSYLTRANSFERASE WBPZ"/>
    <property type="match status" value="1"/>
</dbReference>
<dbReference type="Proteomes" id="UP000586042">
    <property type="component" value="Unassembled WGS sequence"/>
</dbReference>
<dbReference type="CDD" id="cd03820">
    <property type="entry name" value="GT4_AmsD-like"/>
    <property type="match status" value="1"/>
</dbReference>
<gene>
    <name evidence="3" type="ORF">HTZ77_13740</name>
</gene>
<evidence type="ECO:0000313" key="3">
    <source>
        <dbReference type="EMBL" id="NUW32484.1"/>
    </source>
</evidence>
<evidence type="ECO:0000259" key="2">
    <source>
        <dbReference type="Pfam" id="PF00534"/>
    </source>
</evidence>
<sequence length="402" mass="44492">MKIRYVLLHAYGVGGTIRTVFNQAGAMAALGHDVEIASVVRRRAKPQFALDPRVRLAPLVDQRESVAADSLGRKVWRRLRGKLVPRGEFAAEYFTERVEKAVIDYVSALSDGILVTTRPALNLISARRAGKHVVRVAQDHMNLDAYPEPVRADIARYYDRFDAVVVLTRGNQLAYRELLPRTPIVRIPNAVHPAERMSAQEHPVVVAAGRLVWQKGFDLLIPAFGQAARRHPEWRLRIFGSGPKKERLAELIESEGLTGRVSLMGRTGRMAEELAGASIYALSSRFEGLPMVMIEAMGHALPVAAFDCPTGPGDVVTPEVDGLLVPPQDVGALAAALDRLMGDRELRLRIGERAARTARGYAPEAVMPMWEDLFSELLAHEPIMDTYWTDPSHPARRGSRGR</sequence>
<reference evidence="3 4" key="1">
    <citation type="submission" date="2020-06" db="EMBL/GenBank/DDBJ databases">
        <title>Nonomuraea sp. SMC257, a novel actinomycete isolated from soil.</title>
        <authorList>
            <person name="Chanama M."/>
        </authorList>
    </citation>
    <scope>NUCLEOTIDE SEQUENCE [LARGE SCALE GENOMIC DNA]</scope>
    <source>
        <strain evidence="3 4">SMC257</strain>
    </source>
</reference>
<dbReference type="InterPro" id="IPR001296">
    <property type="entry name" value="Glyco_trans_1"/>
</dbReference>
<dbReference type="GO" id="GO:0016757">
    <property type="term" value="F:glycosyltransferase activity"/>
    <property type="evidence" value="ECO:0007669"/>
    <property type="project" value="InterPro"/>
</dbReference>
<evidence type="ECO:0000313" key="4">
    <source>
        <dbReference type="Proteomes" id="UP000586042"/>
    </source>
</evidence>
<dbReference type="Pfam" id="PF00534">
    <property type="entry name" value="Glycos_transf_1"/>
    <property type="match status" value="1"/>
</dbReference>
<organism evidence="3 4">
    <name type="scientific">Nonomuraea montanisoli</name>
    <dbReference type="NCBI Taxonomy" id="2741721"/>
    <lineage>
        <taxon>Bacteria</taxon>
        <taxon>Bacillati</taxon>
        <taxon>Actinomycetota</taxon>
        <taxon>Actinomycetes</taxon>
        <taxon>Streptosporangiales</taxon>
        <taxon>Streptosporangiaceae</taxon>
        <taxon>Nonomuraea</taxon>
    </lineage>
</organism>
<dbReference type="RefSeq" id="WP_175589936.1">
    <property type="nucleotide sequence ID" value="NZ_JABWGN010000005.1"/>
</dbReference>
<evidence type="ECO:0000256" key="1">
    <source>
        <dbReference type="ARBA" id="ARBA00022679"/>
    </source>
</evidence>
<dbReference type="Gene3D" id="3.40.50.2000">
    <property type="entry name" value="Glycogen Phosphorylase B"/>
    <property type="match status" value="2"/>
</dbReference>
<keyword evidence="4" id="KW-1185">Reference proteome</keyword>